<dbReference type="GO" id="GO:0005524">
    <property type="term" value="F:ATP binding"/>
    <property type="evidence" value="ECO:0007669"/>
    <property type="project" value="UniProtKB-KW"/>
</dbReference>
<keyword evidence="3" id="KW-0547">Nucleotide-binding</keyword>
<dbReference type="Gene3D" id="3.30.565.10">
    <property type="entry name" value="Histidine kinase-like ATPase, C-terminal domain"/>
    <property type="match status" value="1"/>
</dbReference>
<dbReference type="GO" id="GO:0003918">
    <property type="term" value="F:DNA topoisomerase type II (double strand cut, ATP-hydrolyzing) activity"/>
    <property type="evidence" value="ECO:0007669"/>
    <property type="project" value="UniProtKB-EC"/>
</dbReference>
<evidence type="ECO:0000256" key="2">
    <source>
        <dbReference type="ARBA" id="ARBA00010708"/>
    </source>
</evidence>
<accession>X1EVQ4</accession>
<dbReference type="EMBL" id="BARU01004527">
    <property type="protein sequence ID" value="GAH21259.1"/>
    <property type="molecule type" value="Genomic_DNA"/>
</dbReference>
<proteinExistence type="inferred from homology"/>
<dbReference type="GO" id="GO:0003677">
    <property type="term" value="F:DNA binding"/>
    <property type="evidence" value="ECO:0007669"/>
    <property type="project" value="UniProtKB-KW"/>
</dbReference>
<sequence>MYKVSGGLHGVGLSVVNALSSKLMAEIRRDGHVFRQEYSRGKPITKLTKYGSSKKHGTLIRFWPDPEIFEDINYKSETVLKYLKEMAYLNKGLKIIYEDQRYKPPIVEEYKYKG</sequence>
<keyword evidence="6" id="KW-0238">DNA-binding</keyword>
<name>X1EVQ4_9ZZZZ</name>
<protein>
    <recommendedName>
        <fullName evidence="9">DNA topoisomerase (ATP-hydrolyzing)</fullName>
    </recommendedName>
</protein>
<dbReference type="InterPro" id="IPR036890">
    <property type="entry name" value="HATPase_C_sf"/>
</dbReference>
<organism evidence="8">
    <name type="scientific">marine sediment metagenome</name>
    <dbReference type="NCBI Taxonomy" id="412755"/>
    <lineage>
        <taxon>unclassified sequences</taxon>
        <taxon>metagenomes</taxon>
        <taxon>ecological metagenomes</taxon>
    </lineage>
</organism>
<comment type="similarity">
    <text evidence="2">Belongs to the type II topoisomerase GyrB family.</text>
</comment>
<feature type="non-terminal residue" evidence="8">
    <location>
        <position position="114"/>
    </location>
</feature>
<comment type="catalytic activity">
    <reaction evidence="1">
        <text>ATP-dependent breakage, passage and rejoining of double-stranded DNA.</text>
        <dbReference type="EC" id="5.6.2.2"/>
    </reaction>
</comment>
<comment type="caution">
    <text evidence="8">The sequence shown here is derived from an EMBL/GenBank/DDBJ whole genome shotgun (WGS) entry which is preliminary data.</text>
</comment>
<evidence type="ECO:0000256" key="6">
    <source>
        <dbReference type="ARBA" id="ARBA00023125"/>
    </source>
</evidence>
<evidence type="ECO:0000256" key="1">
    <source>
        <dbReference type="ARBA" id="ARBA00000185"/>
    </source>
</evidence>
<gene>
    <name evidence="8" type="ORF">S03H2_09061</name>
</gene>
<evidence type="ECO:0000256" key="3">
    <source>
        <dbReference type="ARBA" id="ARBA00022741"/>
    </source>
</evidence>
<dbReference type="AlphaFoldDB" id="X1EVQ4"/>
<keyword evidence="7" id="KW-0413">Isomerase</keyword>
<evidence type="ECO:0000313" key="8">
    <source>
        <dbReference type="EMBL" id="GAH21259.1"/>
    </source>
</evidence>
<keyword evidence="5" id="KW-0799">Topoisomerase</keyword>
<evidence type="ECO:0000256" key="7">
    <source>
        <dbReference type="ARBA" id="ARBA00023235"/>
    </source>
</evidence>
<evidence type="ECO:0008006" key="9">
    <source>
        <dbReference type="Google" id="ProtNLM"/>
    </source>
</evidence>
<evidence type="ECO:0000256" key="5">
    <source>
        <dbReference type="ARBA" id="ARBA00023029"/>
    </source>
</evidence>
<reference evidence="8" key="1">
    <citation type="journal article" date="2014" name="Front. Microbiol.">
        <title>High frequency of phylogenetically diverse reductive dehalogenase-homologous genes in deep subseafloor sedimentary metagenomes.</title>
        <authorList>
            <person name="Kawai M."/>
            <person name="Futagami T."/>
            <person name="Toyoda A."/>
            <person name="Takaki Y."/>
            <person name="Nishi S."/>
            <person name="Hori S."/>
            <person name="Arai W."/>
            <person name="Tsubouchi T."/>
            <person name="Morono Y."/>
            <person name="Uchiyama I."/>
            <person name="Ito T."/>
            <person name="Fujiyama A."/>
            <person name="Inagaki F."/>
            <person name="Takami H."/>
        </authorList>
    </citation>
    <scope>NUCLEOTIDE SEQUENCE</scope>
    <source>
        <strain evidence="8">Expedition CK06-06</strain>
    </source>
</reference>
<dbReference type="SUPFAM" id="SSF55874">
    <property type="entry name" value="ATPase domain of HSP90 chaperone/DNA topoisomerase II/histidine kinase"/>
    <property type="match status" value="1"/>
</dbReference>
<dbReference type="PANTHER" id="PTHR45866">
    <property type="entry name" value="DNA GYRASE/TOPOISOMERASE SUBUNIT B"/>
    <property type="match status" value="1"/>
</dbReference>
<keyword evidence="4" id="KW-0067">ATP-binding</keyword>
<dbReference type="PANTHER" id="PTHR45866:SF1">
    <property type="entry name" value="DNA GYRASE SUBUNIT B, MITOCHONDRIAL"/>
    <property type="match status" value="1"/>
</dbReference>
<evidence type="ECO:0000256" key="4">
    <source>
        <dbReference type="ARBA" id="ARBA00022840"/>
    </source>
</evidence>